<organism evidence="2 3">
    <name type="scientific">Agromyces mariniharenae</name>
    <dbReference type="NCBI Taxonomy" id="2604423"/>
    <lineage>
        <taxon>Bacteria</taxon>
        <taxon>Bacillati</taxon>
        <taxon>Actinomycetota</taxon>
        <taxon>Actinomycetes</taxon>
        <taxon>Micrococcales</taxon>
        <taxon>Microbacteriaceae</taxon>
        <taxon>Agromyces</taxon>
    </lineage>
</organism>
<dbReference type="PANTHER" id="PTHR41313">
    <property type="entry name" value="ADENINE-SPECIFIC METHYLTRANSFERASE"/>
    <property type="match status" value="1"/>
</dbReference>
<dbReference type="EMBL" id="VSSB01000002">
    <property type="protein sequence ID" value="TYL50422.1"/>
    <property type="molecule type" value="Genomic_DNA"/>
</dbReference>
<comment type="caution">
    <text evidence="2">The sequence shown here is derived from an EMBL/GenBank/DDBJ whole genome shotgun (WGS) entry which is preliminary data.</text>
</comment>
<dbReference type="CDD" id="cd02440">
    <property type="entry name" value="AdoMet_MTases"/>
    <property type="match status" value="1"/>
</dbReference>
<feature type="compositionally biased region" description="Low complexity" evidence="1">
    <location>
        <begin position="287"/>
        <end position="303"/>
    </location>
</feature>
<dbReference type="Gene3D" id="3.40.50.150">
    <property type="entry name" value="Vaccinia Virus protein VP39"/>
    <property type="match status" value="1"/>
</dbReference>
<evidence type="ECO:0000313" key="3">
    <source>
        <dbReference type="Proteomes" id="UP000325243"/>
    </source>
</evidence>
<sequence length="303" mass="32902">MARRNREDPNQLAFDIWNLDDLPEPAPAASLPPAAKPVPSALFDLGGRESPLATSARVNLRADEPAATAVDGSHAPERGRPGRAERGGQGRQGSALAYRSSAAERVRRGIDAVRVLKLLEREQRPATNDEAATLQAWPGWGAVPELFNERSRRFTDERAELRELWTNDEWHAAARTTINAHYTDPAITRPIWDTLTGLGLMSGTVLEPGSGSGNFLGRAPERLRMVGIELDPTSAAISRHLHPTAQVRTESFADTKLDPHGPDADGFDAVIGNVPFADTRLHDRSTTRTGSPCTTTSSRSPCR</sequence>
<dbReference type="SUPFAM" id="SSF53335">
    <property type="entry name" value="S-adenosyl-L-methionine-dependent methyltransferases"/>
    <property type="match status" value="1"/>
</dbReference>
<feature type="compositionally biased region" description="Basic and acidic residues" evidence="1">
    <location>
        <begin position="74"/>
        <end position="88"/>
    </location>
</feature>
<dbReference type="RefSeq" id="WP_148734523.1">
    <property type="nucleotide sequence ID" value="NZ_VSSB01000002.1"/>
</dbReference>
<keyword evidence="3" id="KW-1185">Reference proteome</keyword>
<accession>A0A5S4UV62</accession>
<name>A0A5S4UV62_9MICO</name>
<feature type="compositionally biased region" description="Low complexity" evidence="1">
    <location>
        <begin position="27"/>
        <end position="42"/>
    </location>
</feature>
<gene>
    <name evidence="2" type="ORF">FYC51_14540</name>
</gene>
<dbReference type="Proteomes" id="UP000325243">
    <property type="component" value="Unassembled WGS sequence"/>
</dbReference>
<dbReference type="AlphaFoldDB" id="A0A5S4UV62"/>
<dbReference type="InterPro" id="IPR029063">
    <property type="entry name" value="SAM-dependent_MTases_sf"/>
</dbReference>
<feature type="region of interest" description="Disordered" evidence="1">
    <location>
        <begin position="281"/>
        <end position="303"/>
    </location>
</feature>
<evidence type="ECO:0000256" key="1">
    <source>
        <dbReference type="SAM" id="MobiDB-lite"/>
    </source>
</evidence>
<proteinExistence type="predicted"/>
<evidence type="ECO:0000313" key="2">
    <source>
        <dbReference type="EMBL" id="TYL50422.1"/>
    </source>
</evidence>
<feature type="region of interest" description="Disordered" evidence="1">
    <location>
        <begin position="21"/>
        <end position="100"/>
    </location>
</feature>
<dbReference type="PANTHER" id="PTHR41313:SF1">
    <property type="entry name" value="DNA METHYLASE ADENINE-SPECIFIC DOMAIN-CONTAINING PROTEIN"/>
    <property type="match status" value="1"/>
</dbReference>
<reference evidence="2 3" key="1">
    <citation type="submission" date="2019-08" db="EMBL/GenBank/DDBJ databases">
        <authorList>
            <person name="Hu J."/>
        </authorList>
    </citation>
    <scope>NUCLEOTIDE SEQUENCE [LARGE SCALE GENOMIC DNA]</scope>
    <source>
        <strain evidence="2 3">NEAU-184</strain>
    </source>
</reference>
<dbReference type="InterPro" id="IPR052933">
    <property type="entry name" value="DNA_Protect_Modify"/>
</dbReference>
<protein>
    <submittedName>
        <fullName evidence="2">Uncharacterized protein</fullName>
    </submittedName>
</protein>